<name>A0A2S1GM63_9CAUD</name>
<proteinExistence type="predicted"/>
<protein>
    <submittedName>
        <fullName evidence="1">Uncharacterized protein</fullName>
    </submittedName>
</protein>
<keyword evidence="2" id="KW-1185">Reference proteome</keyword>
<sequence length="78" mass="8733">MVFVYTTEDDQYGRQSIVSASSDFIEALEVFNKEIKSVNKGLNSLTAYENGRAAFTCSYLEGDGTETYENVMSKVKKI</sequence>
<dbReference type="EMBL" id="MH059636">
    <property type="protein sequence ID" value="AWD90470.1"/>
    <property type="molecule type" value="Genomic_DNA"/>
</dbReference>
<dbReference type="RefSeq" id="YP_010094978.1">
    <property type="nucleotide sequence ID" value="NC_055743.1"/>
</dbReference>
<accession>A0A2S1GM63</accession>
<dbReference type="GeneID" id="65112612"/>
<dbReference type="Proteomes" id="UP000246316">
    <property type="component" value="Segment"/>
</dbReference>
<organism evidence="1 2">
    <name type="scientific">Erwinia phage Cronus</name>
    <dbReference type="NCBI Taxonomy" id="2163633"/>
    <lineage>
        <taxon>Viruses</taxon>
        <taxon>Duplodnaviria</taxon>
        <taxon>Heunggongvirae</taxon>
        <taxon>Uroviricota</taxon>
        <taxon>Caudoviricetes</taxon>
        <taxon>Pantevenvirales</taxon>
        <taxon>Straboviridae</taxon>
        <taxon>Tevenvirinae</taxon>
        <taxon>Risoevirus</taxon>
        <taxon>Risoevirus cronus</taxon>
        <taxon>Roskildevirus cronus</taxon>
    </lineage>
</organism>
<reference evidence="1" key="1">
    <citation type="submission" date="2018-03" db="EMBL/GenBank/DDBJ databases">
        <title>Phage therapy in agriculture - a green tech approach to combat plant pathogenic bacteria.</title>
        <authorList>
            <person name="Carstens A.B."/>
            <person name="Djurhuus A.M."/>
            <person name="Hansen L.H."/>
        </authorList>
    </citation>
    <scope>NUCLEOTIDE SEQUENCE [LARGE SCALE GENOMIC DNA]</scope>
</reference>
<dbReference type="KEGG" id="vg:65112612"/>
<evidence type="ECO:0000313" key="2">
    <source>
        <dbReference type="Proteomes" id="UP000246316"/>
    </source>
</evidence>
<evidence type="ECO:0000313" key="1">
    <source>
        <dbReference type="EMBL" id="AWD90470.1"/>
    </source>
</evidence>